<dbReference type="Proteomes" id="UP000006790">
    <property type="component" value="Chromosome 3"/>
</dbReference>
<protein>
    <recommendedName>
        <fullName evidence="6">Ribosomal RNA-processing protein 42</fullName>
    </recommendedName>
</protein>
<dbReference type="InterPro" id="IPR036345">
    <property type="entry name" value="ExoRNase_PH_dom2_sf"/>
</dbReference>
<dbReference type="InterPro" id="IPR050590">
    <property type="entry name" value="Exosome_comp_Rrp42_subfam"/>
</dbReference>
<dbReference type="InParanoid" id="G8JRS7"/>
<dbReference type="SUPFAM" id="SSF54211">
    <property type="entry name" value="Ribosomal protein S5 domain 2-like"/>
    <property type="match status" value="1"/>
</dbReference>
<keyword evidence="5" id="KW-0271">Exosome</keyword>
<evidence type="ECO:0000259" key="7">
    <source>
        <dbReference type="Pfam" id="PF01138"/>
    </source>
</evidence>
<organism evidence="8 9">
    <name type="scientific">Eremothecium cymbalariae (strain CBS 270.75 / DBVPG 7215 / KCTC 17166 / NRRL Y-17582)</name>
    <name type="common">Yeast</name>
    <dbReference type="NCBI Taxonomy" id="931890"/>
    <lineage>
        <taxon>Eukaryota</taxon>
        <taxon>Fungi</taxon>
        <taxon>Dikarya</taxon>
        <taxon>Ascomycota</taxon>
        <taxon>Saccharomycotina</taxon>
        <taxon>Saccharomycetes</taxon>
        <taxon>Saccharomycetales</taxon>
        <taxon>Saccharomycetaceae</taxon>
        <taxon>Eremothecium</taxon>
    </lineage>
</organism>
<dbReference type="SUPFAM" id="SSF55666">
    <property type="entry name" value="Ribonuclease PH domain 2-like"/>
    <property type="match status" value="1"/>
</dbReference>
<dbReference type="eggNOG" id="KOG1612">
    <property type="taxonomic scope" value="Eukaryota"/>
</dbReference>
<dbReference type="GO" id="GO:0000467">
    <property type="term" value="P:exonucleolytic trimming to generate mature 3'-end of 5.8S rRNA from tricistronic rRNA transcript (SSU-rRNA, 5.8S rRNA, LSU-rRNA)"/>
    <property type="evidence" value="ECO:0007669"/>
    <property type="project" value="EnsemblFungi"/>
</dbReference>
<dbReference type="KEGG" id="erc:Ecym_3358"/>
<name>G8JRS7_ERECY</name>
<dbReference type="GO" id="GO:0071038">
    <property type="term" value="P:TRAMP-dependent tRNA surveillance pathway"/>
    <property type="evidence" value="ECO:0007669"/>
    <property type="project" value="EnsemblFungi"/>
</dbReference>
<dbReference type="InterPro" id="IPR020568">
    <property type="entry name" value="Ribosomal_Su5_D2-typ_SF"/>
</dbReference>
<dbReference type="OrthoDB" id="272245at2759"/>
<dbReference type="Gene3D" id="3.30.230.70">
    <property type="entry name" value="GHMP Kinase, N-terminal domain"/>
    <property type="match status" value="1"/>
</dbReference>
<dbReference type="GO" id="GO:0000177">
    <property type="term" value="C:cytoplasmic exosome (RNase complex)"/>
    <property type="evidence" value="ECO:0007669"/>
    <property type="project" value="EnsemblFungi"/>
</dbReference>
<dbReference type="PANTHER" id="PTHR11097:SF8">
    <property type="entry name" value="EXOSOME COMPLEX COMPONENT RRP42"/>
    <property type="match status" value="1"/>
</dbReference>
<dbReference type="GO" id="GO:0005730">
    <property type="term" value="C:nucleolus"/>
    <property type="evidence" value="ECO:0007669"/>
    <property type="project" value="UniProtKB-SubCell"/>
</dbReference>
<dbReference type="Pfam" id="PF01138">
    <property type="entry name" value="RNase_PH"/>
    <property type="match status" value="1"/>
</dbReference>
<evidence type="ECO:0000256" key="5">
    <source>
        <dbReference type="ARBA" id="ARBA00022835"/>
    </source>
</evidence>
<evidence type="ECO:0000313" key="8">
    <source>
        <dbReference type="EMBL" id="AET38846.1"/>
    </source>
</evidence>
<evidence type="ECO:0000256" key="1">
    <source>
        <dbReference type="ARBA" id="ARBA00004496"/>
    </source>
</evidence>
<dbReference type="GO" id="GO:0034475">
    <property type="term" value="P:U4 snRNA 3'-end processing"/>
    <property type="evidence" value="ECO:0007669"/>
    <property type="project" value="TreeGrafter"/>
</dbReference>
<dbReference type="HOGENOM" id="CLU_046570_1_0_1"/>
<dbReference type="STRING" id="931890.G8JRS7"/>
<dbReference type="GO" id="GO:0016075">
    <property type="term" value="P:rRNA catabolic process"/>
    <property type="evidence" value="ECO:0007669"/>
    <property type="project" value="EnsemblFungi"/>
</dbReference>
<evidence type="ECO:0000313" key="9">
    <source>
        <dbReference type="Proteomes" id="UP000006790"/>
    </source>
</evidence>
<dbReference type="EMBL" id="CP002499">
    <property type="protein sequence ID" value="AET38846.1"/>
    <property type="molecule type" value="Genomic_DNA"/>
</dbReference>
<evidence type="ECO:0000256" key="2">
    <source>
        <dbReference type="ARBA" id="ARBA00004604"/>
    </source>
</evidence>
<comment type="subcellular location">
    <subcellularLocation>
        <location evidence="1">Cytoplasm</location>
    </subcellularLocation>
    <subcellularLocation>
        <location evidence="2">Nucleus</location>
        <location evidence="2">Nucleolus</location>
    </subcellularLocation>
</comment>
<evidence type="ECO:0000256" key="3">
    <source>
        <dbReference type="ARBA" id="ARBA00006678"/>
    </source>
</evidence>
<dbReference type="PANTHER" id="PTHR11097">
    <property type="entry name" value="EXOSOME COMPLEX EXONUCLEASE RIBOSOMAL RNA PROCESSING PROTEIN"/>
    <property type="match status" value="1"/>
</dbReference>
<gene>
    <name evidence="8" type="ordered locus">Ecym_3358</name>
</gene>
<dbReference type="InterPro" id="IPR027408">
    <property type="entry name" value="PNPase/RNase_PH_dom_sf"/>
</dbReference>
<feature type="domain" description="Exoribonuclease phosphorolytic" evidence="7">
    <location>
        <begin position="30"/>
        <end position="152"/>
    </location>
</feature>
<dbReference type="AlphaFoldDB" id="G8JRS7"/>
<evidence type="ECO:0000256" key="4">
    <source>
        <dbReference type="ARBA" id="ARBA00022490"/>
    </source>
</evidence>
<dbReference type="FunCoup" id="G8JRS7">
    <property type="interactions" value="175"/>
</dbReference>
<dbReference type="GO" id="GO:0034473">
    <property type="term" value="P:U1 snRNA 3'-end processing"/>
    <property type="evidence" value="ECO:0007669"/>
    <property type="project" value="TreeGrafter"/>
</dbReference>
<dbReference type="RefSeq" id="XP_003645663.1">
    <property type="nucleotide sequence ID" value="XM_003645615.1"/>
</dbReference>
<dbReference type="GO" id="GO:0000176">
    <property type="term" value="C:nuclear exosome (RNase complex)"/>
    <property type="evidence" value="ECO:0007669"/>
    <property type="project" value="EnsemblFungi"/>
</dbReference>
<reference evidence="9" key="1">
    <citation type="journal article" date="2012" name="G3 (Bethesda)">
        <title>Pichia sorbitophila, an interspecies yeast hybrid reveals early steps of genome resolution following polyploidization.</title>
        <authorList>
            <person name="Leh Louis V."/>
            <person name="Despons L."/>
            <person name="Friedrich A."/>
            <person name="Martin T."/>
            <person name="Durrens P."/>
            <person name="Casaregola S."/>
            <person name="Neuveglise C."/>
            <person name="Fairhead C."/>
            <person name="Marck C."/>
            <person name="Cruz J.A."/>
            <person name="Straub M.L."/>
            <person name="Kugler V."/>
            <person name="Sacerdot C."/>
            <person name="Uzunov Z."/>
            <person name="Thierry A."/>
            <person name="Weiss S."/>
            <person name="Bleykasten C."/>
            <person name="De Montigny J."/>
            <person name="Jacques N."/>
            <person name="Jung P."/>
            <person name="Lemaire M."/>
            <person name="Mallet S."/>
            <person name="Morel G."/>
            <person name="Richard G.F."/>
            <person name="Sarkar A."/>
            <person name="Savel G."/>
            <person name="Schacherer J."/>
            <person name="Seret M.L."/>
            <person name="Talla E."/>
            <person name="Samson G."/>
            <person name="Jubin C."/>
            <person name="Poulain J."/>
            <person name="Vacherie B."/>
            <person name="Barbe V."/>
            <person name="Pelletier E."/>
            <person name="Sherman D.J."/>
            <person name="Westhof E."/>
            <person name="Weissenbach J."/>
            <person name="Baret P.V."/>
            <person name="Wincker P."/>
            <person name="Gaillardin C."/>
            <person name="Dujon B."/>
            <person name="Souciet J.L."/>
        </authorList>
    </citation>
    <scope>NUCLEOTIDE SEQUENCE [LARGE SCALE GENOMIC DNA]</scope>
    <source>
        <strain evidence="9">CBS 270.75 / DBVPG 7215 / KCTC 17166 / NRRL Y-17582</strain>
    </source>
</reference>
<dbReference type="GeneID" id="11468929"/>
<dbReference type="GO" id="GO:0071035">
    <property type="term" value="P:nuclear polyadenylation-dependent rRNA catabolic process"/>
    <property type="evidence" value="ECO:0007669"/>
    <property type="project" value="TreeGrafter"/>
</dbReference>
<comment type="similarity">
    <text evidence="3">Belongs to the RNase PH family.</text>
</comment>
<keyword evidence="9" id="KW-1185">Reference proteome</keyword>
<sequence>MVLSLTEKSYLIDSLSSTPPVRSDGRAAYQFRPIEISTDFLPSSNGSARVISSDGSECVVSIKSKVINYTVDPELIVVDIDITSHRDDSPFVRSLSSMFGNLLVKTLNTDQLYLTKKHAFKIYIDVLVLSSNSYPGSLISFSIYSALNSTFLPKLVSSKDDLDVEVLPTFHDYDFVKLQFDVPLVFVVAIVGDNVIVDPSAAETDVASNGLILTWHNGKVMAPIRNVGMNNSFTRGFSMEHVTKAITFINTYAPRVVKALSV</sequence>
<accession>G8JRS7</accession>
<keyword evidence="4" id="KW-0963">Cytoplasm</keyword>
<dbReference type="GO" id="GO:0071028">
    <property type="term" value="P:nuclear mRNA surveillance"/>
    <property type="evidence" value="ECO:0007669"/>
    <property type="project" value="TreeGrafter"/>
</dbReference>
<dbReference type="InterPro" id="IPR001247">
    <property type="entry name" value="ExoRNase_PH_dom1"/>
</dbReference>
<dbReference type="GO" id="GO:0035925">
    <property type="term" value="F:mRNA 3'-UTR AU-rich region binding"/>
    <property type="evidence" value="ECO:0007669"/>
    <property type="project" value="TreeGrafter"/>
</dbReference>
<proteinExistence type="inferred from homology"/>
<evidence type="ECO:0000256" key="6">
    <source>
        <dbReference type="ARBA" id="ARBA00042523"/>
    </source>
</evidence>
<dbReference type="GO" id="GO:0034476">
    <property type="term" value="P:U5 snRNA 3'-end processing"/>
    <property type="evidence" value="ECO:0007669"/>
    <property type="project" value="TreeGrafter"/>
</dbReference>
<dbReference type="OMA" id="INKRWHW"/>